<feature type="transmembrane region" description="Helical" evidence="1">
    <location>
        <begin position="209"/>
        <end position="229"/>
    </location>
</feature>
<protein>
    <recommendedName>
        <fullName evidence="4">SGNH hydrolase-type esterase domain-containing protein</fullName>
    </recommendedName>
</protein>
<proteinExistence type="predicted"/>
<dbReference type="GO" id="GO:0016788">
    <property type="term" value="F:hydrolase activity, acting on ester bonds"/>
    <property type="evidence" value="ECO:0007669"/>
    <property type="project" value="InterPro"/>
</dbReference>
<organism evidence="2 3">
    <name type="scientific">Neocallimastix californiae</name>
    <dbReference type="NCBI Taxonomy" id="1754190"/>
    <lineage>
        <taxon>Eukaryota</taxon>
        <taxon>Fungi</taxon>
        <taxon>Fungi incertae sedis</taxon>
        <taxon>Chytridiomycota</taxon>
        <taxon>Chytridiomycota incertae sedis</taxon>
        <taxon>Neocallimastigomycetes</taxon>
        <taxon>Neocallimastigales</taxon>
        <taxon>Neocallimastigaceae</taxon>
        <taxon>Neocallimastix</taxon>
    </lineage>
</organism>
<dbReference type="Proteomes" id="UP000193920">
    <property type="component" value="Unassembled WGS sequence"/>
</dbReference>
<dbReference type="EMBL" id="MCOG01000040">
    <property type="protein sequence ID" value="ORY72376.1"/>
    <property type="molecule type" value="Genomic_DNA"/>
</dbReference>
<dbReference type="SUPFAM" id="SSF52266">
    <property type="entry name" value="SGNH hydrolase"/>
    <property type="match status" value="1"/>
</dbReference>
<dbReference type="OrthoDB" id="1600564at2759"/>
<dbReference type="Gene3D" id="3.40.50.1110">
    <property type="entry name" value="SGNH hydrolase"/>
    <property type="match status" value="1"/>
</dbReference>
<keyword evidence="3" id="KW-1185">Reference proteome</keyword>
<evidence type="ECO:0000313" key="2">
    <source>
        <dbReference type="EMBL" id="ORY72376.1"/>
    </source>
</evidence>
<evidence type="ECO:0008006" key="4">
    <source>
        <dbReference type="Google" id="ProtNLM"/>
    </source>
</evidence>
<keyword evidence="1" id="KW-1133">Transmembrane helix</keyword>
<gene>
    <name evidence="2" type="ORF">LY90DRAFT_503912</name>
</gene>
<reference evidence="2 3" key="1">
    <citation type="submission" date="2016-08" db="EMBL/GenBank/DDBJ databases">
        <title>A Parts List for Fungal Cellulosomes Revealed by Comparative Genomics.</title>
        <authorList>
            <consortium name="DOE Joint Genome Institute"/>
            <person name="Haitjema C.H."/>
            <person name="Gilmore S.P."/>
            <person name="Henske J.K."/>
            <person name="Solomon K.V."/>
            <person name="De Groot R."/>
            <person name="Kuo A."/>
            <person name="Mondo S.J."/>
            <person name="Salamov A.A."/>
            <person name="Labutti K."/>
            <person name="Zhao Z."/>
            <person name="Chiniquy J."/>
            <person name="Barry K."/>
            <person name="Brewer H.M."/>
            <person name="Purvine S.O."/>
            <person name="Wright A.T."/>
            <person name="Boxma B."/>
            <person name="Van Alen T."/>
            <person name="Hackstein J.H."/>
            <person name="Baker S.E."/>
            <person name="Grigoriev I.V."/>
            <person name="O'Malley M.A."/>
        </authorList>
    </citation>
    <scope>NUCLEOTIDE SEQUENCE [LARGE SCALE GENOMIC DNA]</scope>
    <source>
        <strain evidence="2 3">G1</strain>
    </source>
</reference>
<evidence type="ECO:0000313" key="3">
    <source>
        <dbReference type="Proteomes" id="UP000193920"/>
    </source>
</evidence>
<accession>A0A1Y2EMC0</accession>
<keyword evidence="1" id="KW-0812">Transmembrane</keyword>
<dbReference type="InterPro" id="IPR001087">
    <property type="entry name" value="GDSL"/>
</dbReference>
<dbReference type="InterPro" id="IPR036514">
    <property type="entry name" value="SGNH_hydro_sf"/>
</dbReference>
<keyword evidence="1" id="KW-0472">Membrane</keyword>
<evidence type="ECO:0000256" key="1">
    <source>
        <dbReference type="SAM" id="Phobius"/>
    </source>
</evidence>
<name>A0A1Y2EMC0_9FUNG</name>
<dbReference type="AlphaFoldDB" id="A0A1Y2EMC0"/>
<sequence length="247" mass="28932">MTVGKQFYNNWNSQDSLFGYFFGTNDLFSLNQELFKDRRNEIIDLFVDSLFNGINMMYQNGARNFMVFKLHAVNENPGVPETYTKTHEIIGKECIRFNERIDSNAIKFYDNHSDANILIYNLNSEMKYINENYADYGFICNNTNYAIKTAGGKKDYKIEDFIMHDKYHPTFKTHKIIADDVNEFLTKVSKISLSKDINIEKKEFNSKTIIYSIIILLSVIFLLIIMIKLKNCLSNKKKKEQYCNLAV</sequence>
<dbReference type="Pfam" id="PF00657">
    <property type="entry name" value="Lipase_GDSL"/>
    <property type="match status" value="1"/>
</dbReference>
<comment type="caution">
    <text evidence="2">The sequence shown here is derived from an EMBL/GenBank/DDBJ whole genome shotgun (WGS) entry which is preliminary data.</text>
</comment>